<keyword evidence="1" id="KW-1133">Transmembrane helix</keyword>
<evidence type="ECO:0000313" key="3">
    <source>
        <dbReference type="EMBL" id="UUX58526.1"/>
    </source>
</evidence>
<dbReference type="EMBL" id="CP102487">
    <property type="protein sequence ID" value="UUX58526.1"/>
    <property type="molecule type" value="Genomic_DNA"/>
</dbReference>
<dbReference type="Proteomes" id="UP001060018">
    <property type="component" value="Chromosome"/>
</dbReference>
<keyword evidence="4" id="KW-1185">Reference proteome</keyword>
<evidence type="ECO:0000313" key="5">
    <source>
        <dbReference type="Proteomes" id="UP001060018"/>
    </source>
</evidence>
<proteinExistence type="predicted"/>
<accession>A0A5B8I1E0</accession>
<reference evidence="2 4" key="1">
    <citation type="submission" date="2019-07" db="EMBL/GenBank/DDBJ databases">
        <title>Complete Genome Sequence of drought tolerant Plant Growth-Promoting Rhizobacterium Glutamicibacter halophytocola DR408.</title>
        <authorList>
            <person name="Nishu S.D."/>
            <person name="Lee T.K."/>
        </authorList>
    </citation>
    <scope>NUCLEOTIDE SEQUENCE [LARGE SCALE GENOMIC DNA]</scope>
    <source>
        <strain evidence="2 4">DR408</strain>
    </source>
</reference>
<sequence length="206" mass="22226">MGKGKSGAPKVTGFVTQPSHHLPRLRKSLVLLAIGAVLAYLGYYLISNDLPESSSRRAQIGLQGIPAALGGALLIFGAIGTATALAGLKRTGAEAIDMIVEKSGIVVRGERRIPWESIESVTSIQYKNEAKVKLLWDPSQLHRSLLLKVAGDAGLPGRQTADGGHKVKIALVRYPEADYSKYFKMAMGQFPLHGIAVEHKTKWMQT</sequence>
<evidence type="ECO:0000313" key="4">
    <source>
        <dbReference type="Proteomes" id="UP000320717"/>
    </source>
</evidence>
<reference evidence="3" key="2">
    <citation type="journal article" date="2022" name="Pest Manag. Sci.">
        <title>Glutamicibacter halophytocola-mediated host fitness of potato tuber moth on Solanaceae crops.</title>
        <authorList>
            <person name="Wang W."/>
            <person name="Xiao G."/>
            <person name="Du G."/>
            <person name="Chang L."/>
            <person name="Yang Y."/>
            <person name="Ye J."/>
            <person name="Chen B."/>
        </authorList>
    </citation>
    <scope>NUCLEOTIDE SEQUENCE</scope>
    <source>
        <strain evidence="3">S2</strain>
    </source>
</reference>
<evidence type="ECO:0000313" key="2">
    <source>
        <dbReference type="EMBL" id="QDY66419.1"/>
    </source>
</evidence>
<keyword evidence="1" id="KW-0812">Transmembrane</keyword>
<protein>
    <submittedName>
        <fullName evidence="3">Uncharacterized protein</fullName>
    </submittedName>
</protein>
<evidence type="ECO:0000256" key="1">
    <source>
        <dbReference type="SAM" id="Phobius"/>
    </source>
</evidence>
<organism evidence="3 5">
    <name type="scientific">Glutamicibacter halophytocola</name>
    <dbReference type="NCBI Taxonomy" id="1933880"/>
    <lineage>
        <taxon>Bacteria</taxon>
        <taxon>Bacillati</taxon>
        <taxon>Actinomycetota</taxon>
        <taxon>Actinomycetes</taxon>
        <taxon>Micrococcales</taxon>
        <taxon>Micrococcaceae</taxon>
        <taxon>Glutamicibacter</taxon>
    </lineage>
</organism>
<dbReference type="AlphaFoldDB" id="A0A5B8I1E0"/>
<dbReference type="Proteomes" id="UP000320717">
    <property type="component" value="Chromosome"/>
</dbReference>
<feature type="transmembrane region" description="Helical" evidence="1">
    <location>
        <begin position="29"/>
        <end position="46"/>
    </location>
</feature>
<keyword evidence="1" id="KW-0472">Membrane</keyword>
<dbReference type="RefSeq" id="WP_146276425.1">
    <property type="nucleotide sequence ID" value="NZ_CP042260.1"/>
</dbReference>
<name>A0A5B8I1E0_9MICC</name>
<feature type="transmembrane region" description="Helical" evidence="1">
    <location>
        <begin position="66"/>
        <end position="88"/>
    </location>
</feature>
<gene>
    <name evidence="2" type="ORF">FQA45_08830</name>
    <name evidence="3" type="ORF">NUH22_14670</name>
</gene>
<dbReference type="EMBL" id="CP042260">
    <property type="protein sequence ID" value="QDY66419.1"/>
    <property type="molecule type" value="Genomic_DNA"/>
</dbReference>
<dbReference type="OrthoDB" id="4953951at2"/>